<reference evidence="1" key="1">
    <citation type="submission" date="2023-03" db="EMBL/GenBank/DDBJ databases">
        <title>Massive genome expansion in bonnet fungi (Mycena s.s.) driven by repeated elements and novel gene families across ecological guilds.</title>
        <authorList>
            <consortium name="Lawrence Berkeley National Laboratory"/>
            <person name="Harder C.B."/>
            <person name="Miyauchi S."/>
            <person name="Viragh M."/>
            <person name="Kuo A."/>
            <person name="Thoen E."/>
            <person name="Andreopoulos B."/>
            <person name="Lu D."/>
            <person name="Skrede I."/>
            <person name="Drula E."/>
            <person name="Henrissat B."/>
            <person name="Morin E."/>
            <person name="Kohler A."/>
            <person name="Barry K."/>
            <person name="LaButti K."/>
            <person name="Morin E."/>
            <person name="Salamov A."/>
            <person name="Lipzen A."/>
            <person name="Mereny Z."/>
            <person name="Hegedus B."/>
            <person name="Baldrian P."/>
            <person name="Stursova M."/>
            <person name="Weitz H."/>
            <person name="Taylor A."/>
            <person name="Grigoriev I.V."/>
            <person name="Nagy L.G."/>
            <person name="Martin F."/>
            <person name="Kauserud H."/>
        </authorList>
    </citation>
    <scope>NUCLEOTIDE SEQUENCE</scope>
    <source>
        <strain evidence="1">9144</strain>
    </source>
</reference>
<dbReference type="Proteomes" id="UP001219525">
    <property type="component" value="Unassembled WGS sequence"/>
</dbReference>
<sequence>MLEDSHWHVQETAVKTLNGFLAHVDSWALLSTPETSQEAAAMLAHTDPGVRYSVLMAMSAFLQHDGLRAMIANEETFQDIATMLTDPDTEVPALLRCASDPSGTDVAARQMAQLATPESNAAAFRVYTPCGGSHAIGHMLGPFGVGHGATSAILLPAVYTYNARHETSYNTVVPLVPAPPLLP</sequence>
<name>A0AAD6VH33_9AGAR</name>
<organism evidence="1 2">
    <name type="scientific">Mycena pura</name>
    <dbReference type="NCBI Taxonomy" id="153505"/>
    <lineage>
        <taxon>Eukaryota</taxon>
        <taxon>Fungi</taxon>
        <taxon>Dikarya</taxon>
        <taxon>Basidiomycota</taxon>
        <taxon>Agaricomycotina</taxon>
        <taxon>Agaricomycetes</taxon>
        <taxon>Agaricomycetidae</taxon>
        <taxon>Agaricales</taxon>
        <taxon>Marasmiineae</taxon>
        <taxon>Mycenaceae</taxon>
        <taxon>Mycena</taxon>
    </lineage>
</organism>
<keyword evidence="2" id="KW-1185">Reference proteome</keyword>
<protein>
    <submittedName>
        <fullName evidence="1">Uncharacterized protein</fullName>
    </submittedName>
</protein>
<comment type="caution">
    <text evidence="1">The sequence shown here is derived from an EMBL/GenBank/DDBJ whole genome shotgun (WGS) entry which is preliminary data.</text>
</comment>
<dbReference type="Gene3D" id="1.20.1090.10">
    <property type="entry name" value="Dehydroquinate synthase-like - alpha domain"/>
    <property type="match status" value="1"/>
</dbReference>
<proteinExistence type="predicted"/>
<accession>A0AAD6VH33</accession>
<dbReference type="EMBL" id="JARJCW010000025">
    <property type="protein sequence ID" value="KAJ7211755.1"/>
    <property type="molecule type" value="Genomic_DNA"/>
</dbReference>
<evidence type="ECO:0000313" key="1">
    <source>
        <dbReference type="EMBL" id="KAJ7211755.1"/>
    </source>
</evidence>
<dbReference type="SUPFAM" id="SSF56796">
    <property type="entry name" value="Dehydroquinate synthase-like"/>
    <property type="match status" value="1"/>
</dbReference>
<gene>
    <name evidence="1" type="ORF">GGX14DRAFT_564983</name>
</gene>
<dbReference type="AlphaFoldDB" id="A0AAD6VH33"/>
<dbReference type="InterPro" id="IPR016024">
    <property type="entry name" value="ARM-type_fold"/>
</dbReference>
<evidence type="ECO:0000313" key="2">
    <source>
        <dbReference type="Proteomes" id="UP001219525"/>
    </source>
</evidence>
<dbReference type="SUPFAM" id="SSF48371">
    <property type="entry name" value="ARM repeat"/>
    <property type="match status" value="1"/>
</dbReference>